<dbReference type="Proteomes" id="UP001287286">
    <property type="component" value="Unassembled WGS sequence"/>
</dbReference>
<feature type="region of interest" description="Disordered" evidence="1">
    <location>
        <begin position="27"/>
        <end position="89"/>
    </location>
</feature>
<evidence type="ECO:0000313" key="3">
    <source>
        <dbReference type="Proteomes" id="UP001287286"/>
    </source>
</evidence>
<dbReference type="EMBL" id="JAWRVI010000003">
    <property type="protein sequence ID" value="KAK4094701.1"/>
    <property type="molecule type" value="Genomic_DNA"/>
</dbReference>
<evidence type="ECO:0000313" key="2">
    <source>
        <dbReference type="EMBL" id="KAK4094701.1"/>
    </source>
</evidence>
<name>A0ABR0CFA3_PURLI</name>
<feature type="compositionally biased region" description="Basic and acidic residues" evidence="1">
    <location>
        <begin position="70"/>
        <end position="89"/>
    </location>
</feature>
<gene>
    <name evidence="2" type="ORF">Purlil1_1306</name>
</gene>
<protein>
    <submittedName>
        <fullName evidence="2">Uncharacterized protein</fullName>
    </submittedName>
</protein>
<comment type="caution">
    <text evidence="2">The sequence shown here is derived from an EMBL/GenBank/DDBJ whole genome shotgun (WGS) entry which is preliminary data.</text>
</comment>
<organism evidence="2 3">
    <name type="scientific">Purpureocillium lilacinum</name>
    <name type="common">Paecilomyces lilacinus</name>
    <dbReference type="NCBI Taxonomy" id="33203"/>
    <lineage>
        <taxon>Eukaryota</taxon>
        <taxon>Fungi</taxon>
        <taxon>Dikarya</taxon>
        <taxon>Ascomycota</taxon>
        <taxon>Pezizomycotina</taxon>
        <taxon>Sordariomycetes</taxon>
        <taxon>Hypocreomycetidae</taxon>
        <taxon>Hypocreales</taxon>
        <taxon>Ophiocordycipitaceae</taxon>
        <taxon>Purpureocillium</taxon>
    </lineage>
</organism>
<proteinExistence type="predicted"/>
<sequence>MRASASRTCGRQPAAFVCGTGFAVHPFSPIRTLPASNGSTDPGSLARWRTADATPHGSRESRDPPAGQTVDHDKSMDPGCPGREERDTG</sequence>
<accession>A0ABR0CFA3</accession>
<evidence type="ECO:0000256" key="1">
    <source>
        <dbReference type="SAM" id="MobiDB-lite"/>
    </source>
</evidence>
<reference evidence="2 3" key="1">
    <citation type="journal article" date="2024" name="Microbiol. Resour. Announc.">
        <title>Genome annotations for the ascomycete fungi Trichoderma harzianum, Trichoderma aggressivum, and Purpureocillium lilacinum.</title>
        <authorList>
            <person name="Beijen E.P.W."/>
            <person name="Ohm R.A."/>
        </authorList>
    </citation>
    <scope>NUCLEOTIDE SEQUENCE [LARGE SCALE GENOMIC DNA]</scope>
    <source>
        <strain evidence="2 3">CBS 150709</strain>
    </source>
</reference>
<keyword evidence="3" id="KW-1185">Reference proteome</keyword>